<dbReference type="InterPro" id="IPR044837">
    <property type="entry name" value="REM16-like"/>
</dbReference>
<dbReference type="InterPro" id="IPR015300">
    <property type="entry name" value="DNA-bd_pseudobarrel_sf"/>
</dbReference>
<feature type="region of interest" description="Disordered" evidence="7">
    <location>
        <begin position="31"/>
        <end position="114"/>
    </location>
</feature>
<evidence type="ECO:0000256" key="2">
    <source>
        <dbReference type="ARBA" id="ARBA00023015"/>
    </source>
</evidence>
<keyword evidence="6" id="KW-0175">Coiled coil</keyword>
<feature type="coiled-coil region" evidence="6">
    <location>
        <begin position="438"/>
        <end position="493"/>
    </location>
</feature>
<gene>
    <name evidence="9" type="ORF">OSB04_000007</name>
</gene>
<evidence type="ECO:0000256" key="6">
    <source>
        <dbReference type="SAM" id="Coils"/>
    </source>
</evidence>
<keyword evidence="10" id="KW-1185">Reference proteome</keyword>
<dbReference type="GO" id="GO:0005634">
    <property type="term" value="C:nucleus"/>
    <property type="evidence" value="ECO:0007669"/>
    <property type="project" value="UniProtKB-SubCell"/>
</dbReference>
<keyword evidence="2" id="KW-0805">Transcription regulation</keyword>
<dbReference type="Proteomes" id="UP001172457">
    <property type="component" value="Chromosome 1"/>
</dbReference>
<sequence length="495" mass="55390">MAAAAPVAGESDLPLPDSDIQLITNEHITTTSVSAEDDLPLSQLTNFNPKSPIHDSLSRSLGKRRKSKPMRYGAYETSEKRHSHSKSRAVVHDPSSKSLSSPKESSATKGSKLAVGSSPAMIRAVEVQASLGTEHPSCIKLMERTHIDLGYWMGFSLPFSKLYLPKTDTTMVIEDENGDIYHIRYIGNKSGLSAGWRKFVDGHNLLEGDVLVFHLVEPCKFKVYIIRANHLNEADGALISLLNLEAPTETNTPSSTTQNKRPKSLPLTVVQKKHKLSAPPSQITSHLMDHSGNDSEELGSEVLEGSRPSNPDLQFQDLTTSENFRIMVKGTCIDSELPDDVRMNYYKLCNSRKEILHDSLPDSLYYKLVAGMIGETVNIANEIKDLKITTTKEEFEVWDNSLKSFELLGMKVGFLRDRIRLLARIVFESEGRVDIEKYTEAKNEQKRIEDEIKKVTERLVELNESGRKMEGVVVGLKEKVARLETEIQKEVDAPW</sequence>
<dbReference type="SMART" id="SM01019">
    <property type="entry name" value="B3"/>
    <property type="match status" value="1"/>
</dbReference>
<keyword evidence="4" id="KW-0804">Transcription</keyword>
<proteinExistence type="predicted"/>
<dbReference type="InterPro" id="IPR003340">
    <property type="entry name" value="B3_DNA-bd"/>
</dbReference>
<keyword evidence="3" id="KW-0238">DNA-binding</keyword>
<feature type="domain" description="TF-B3" evidence="8">
    <location>
        <begin position="138"/>
        <end position="229"/>
    </location>
</feature>
<dbReference type="PANTHER" id="PTHR31391">
    <property type="entry name" value="B3 DOMAIN-CONTAINING PROTEIN OS11G0197600-RELATED"/>
    <property type="match status" value="1"/>
</dbReference>
<dbReference type="Pfam" id="PF02362">
    <property type="entry name" value="B3"/>
    <property type="match status" value="1"/>
</dbReference>
<dbReference type="CDD" id="cd10017">
    <property type="entry name" value="B3_DNA"/>
    <property type="match status" value="1"/>
</dbReference>
<dbReference type="PANTHER" id="PTHR31391:SF107">
    <property type="entry name" value="DNA-BINDING PSEUDOBARREL DOMAIN-CONTAINING PROTEIN-RELATED"/>
    <property type="match status" value="1"/>
</dbReference>
<evidence type="ECO:0000256" key="1">
    <source>
        <dbReference type="ARBA" id="ARBA00004123"/>
    </source>
</evidence>
<dbReference type="EMBL" id="JARYMX010000001">
    <property type="protein sequence ID" value="KAJ9564041.1"/>
    <property type="molecule type" value="Genomic_DNA"/>
</dbReference>
<dbReference type="SUPFAM" id="SSF101936">
    <property type="entry name" value="DNA-binding pseudobarrel domain"/>
    <property type="match status" value="1"/>
</dbReference>
<reference evidence="9" key="1">
    <citation type="submission" date="2023-03" db="EMBL/GenBank/DDBJ databases">
        <title>Chromosome-scale reference genome and RAD-based genetic map of yellow starthistle (Centaurea solstitialis) reveal putative structural variation and QTLs associated with invader traits.</title>
        <authorList>
            <person name="Reatini B."/>
            <person name="Cang F.A."/>
            <person name="Jiang Q."/>
            <person name="Mckibben M.T.W."/>
            <person name="Barker M.S."/>
            <person name="Rieseberg L.H."/>
            <person name="Dlugosch K.M."/>
        </authorList>
    </citation>
    <scope>NUCLEOTIDE SEQUENCE</scope>
    <source>
        <strain evidence="9">CAN-66</strain>
        <tissue evidence="9">Leaf</tissue>
    </source>
</reference>
<feature type="region of interest" description="Disordered" evidence="7">
    <location>
        <begin position="275"/>
        <end position="315"/>
    </location>
</feature>
<dbReference type="PROSITE" id="PS50863">
    <property type="entry name" value="B3"/>
    <property type="match status" value="1"/>
</dbReference>
<comment type="caution">
    <text evidence="9">The sequence shown here is derived from an EMBL/GenBank/DDBJ whole genome shotgun (WGS) entry which is preliminary data.</text>
</comment>
<dbReference type="GO" id="GO:0003677">
    <property type="term" value="F:DNA binding"/>
    <property type="evidence" value="ECO:0007669"/>
    <property type="project" value="UniProtKB-KW"/>
</dbReference>
<comment type="subcellular location">
    <subcellularLocation>
        <location evidence="1">Nucleus</location>
    </subcellularLocation>
</comment>
<name>A0AA38TYS1_9ASTR</name>
<accession>A0AA38TYS1</accession>
<evidence type="ECO:0000259" key="8">
    <source>
        <dbReference type="PROSITE" id="PS50863"/>
    </source>
</evidence>
<evidence type="ECO:0000313" key="9">
    <source>
        <dbReference type="EMBL" id="KAJ9564041.1"/>
    </source>
</evidence>
<evidence type="ECO:0000256" key="3">
    <source>
        <dbReference type="ARBA" id="ARBA00023125"/>
    </source>
</evidence>
<organism evidence="9 10">
    <name type="scientific">Centaurea solstitialis</name>
    <name type="common">yellow star-thistle</name>
    <dbReference type="NCBI Taxonomy" id="347529"/>
    <lineage>
        <taxon>Eukaryota</taxon>
        <taxon>Viridiplantae</taxon>
        <taxon>Streptophyta</taxon>
        <taxon>Embryophyta</taxon>
        <taxon>Tracheophyta</taxon>
        <taxon>Spermatophyta</taxon>
        <taxon>Magnoliopsida</taxon>
        <taxon>eudicotyledons</taxon>
        <taxon>Gunneridae</taxon>
        <taxon>Pentapetalae</taxon>
        <taxon>asterids</taxon>
        <taxon>campanulids</taxon>
        <taxon>Asterales</taxon>
        <taxon>Asteraceae</taxon>
        <taxon>Carduoideae</taxon>
        <taxon>Cardueae</taxon>
        <taxon>Centaureinae</taxon>
        <taxon>Centaurea</taxon>
    </lineage>
</organism>
<feature type="compositionally biased region" description="Low complexity" evidence="7">
    <location>
        <begin position="96"/>
        <end position="105"/>
    </location>
</feature>
<protein>
    <recommendedName>
        <fullName evidence="8">TF-B3 domain-containing protein</fullName>
    </recommendedName>
</protein>
<evidence type="ECO:0000256" key="7">
    <source>
        <dbReference type="SAM" id="MobiDB-lite"/>
    </source>
</evidence>
<dbReference type="AlphaFoldDB" id="A0AA38TYS1"/>
<evidence type="ECO:0000256" key="4">
    <source>
        <dbReference type="ARBA" id="ARBA00023163"/>
    </source>
</evidence>
<dbReference type="Gene3D" id="2.40.330.10">
    <property type="entry name" value="DNA-binding pseudobarrel domain"/>
    <property type="match status" value="1"/>
</dbReference>
<evidence type="ECO:0000313" key="10">
    <source>
        <dbReference type="Proteomes" id="UP001172457"/>
    </source>
</evidence>
<keyword evidence="5" id="KW-0539">Nucleus</keyword>
<evidence type="ECO:0000256" key="5">
    <source>
        <dbReference type="ARBA" id="ARBA00023242"/>
    </source>
</evidence>